<evidence type="ECO:0000313" key="3">
    <source>
        <dbReference type="Proteomes" id="UP000654345"/>
    </source>
</evidence>
<dbReference type="Proteomes" id="UP000654345">
    <property type="component" value="Unassembled WGS sequence"/>
</dbReference>
<keyword evidence="3" id="KW-1185">Reference proteome</keyword>
<dbReference type="Pfam" id="PF01844">
    <property type="entry name" value="HNH"/>
    <property type="match status" value="1"/>
</dbReference>
<dbReference type="PANTHER" id="PTHR33877:SF1">
    <property type="entry name" value="TYPE IV METHYL-DIRECTED RESTRICTION ENZYME ECOKMCRA"/>
    <property type="match status" value="1"/>
</dbReference>
<gene>
    <name evidence="2" type="ORF">KSB_22890</name>
</gene>
<dbReference type="NCBIfam" id="NF040563">
    <property type="entry name" value="guided_IscB"/>
    <property type="match status" value="1"/>
</dbReference>
<dbReference type="InterPro" id="IPR003615">
    <property type="entry name" value="HNH_nuc"/>
</dbReference>
<organism evidence="2 3">
    <name type="scientific">Ktedonobacter robiniae</name>
    <dbReference type="NCBI Taxonomy" id="2778365"/>
    <lineage>
        <taxon>Bacteria</taxon>
        <taxon>Bacillati</taxon>
        <taxon>Chloroflexota</taxon>
        <taxon>Ktedonobacteria</taxon>
        <taxon>Ktedonobacterales</taxon>
        <taxon>Ktedonobacteraceae</taxon>
        <taxon>Ktedonobacter</taxon>
    </lineage>
</organism>
<dbReference type="InterPro" id="IPR052892">
    <property type="entry name" value="NA-targeting_endonuclease"/>
</dbReference>
<name>A0ABQ3UM49_9CHLR</name>
<dbReference type="InterPro" id="IPR047693">
    <property type="entry name" value="RNA-guided_IscB-like"/>
</dbReference>
<protein>
    <recommendedName>
        <fullName evidence="1">HNH nuclease domain-containing protein</fullName>
    </recommendedName>
</protein>
<proteinExistence type="predicted"/>
<dbReference type="Pfam" id="PF14239">
    <property type="entry name" value="RRXRR"/>
    <property type="match status" value="1"/>
</dbReference>
<accession>A0ABQ3UM49</accession>
<evidence type="ECO:0000259" key="1">
    <source>
        <dbReference type="SMART" id="SM00507"/>
    </source>
</evidence>
<feature type="domain" description="HNH nuclease" evidence="1">
    <location>
        <begin position="185"/>
        <end position="236"/>
    </location>
</feature>
<dbReference type="EMBL" id="BNJG01000001">
    <property type="protein sequence ID" value="GHO53814.1"/>
    <property type="molecule type" value="Genomic_DNA"/>
</dbReference>
<dbReference type="CDD" id="cd00085">
    <property type="entry name" value="HNHc"/>
    <property type="match status" value="1"/>
</dbReference>
<comment type="caution">
    <text evidence="2">The sequence shown here is derived from an EMBL/GenBank/DDBJ whole genome shotgun (WGS) entry which is preliminary data.</text>
</comment>
<dbReference type="InterPro" id="IPR025938">
    <property type="entry name" value="RRXRR_dom"/>
</dbReference>
<dbReference type="InterPro" id="IPR002711">
    <property type="entry name" value="HNH"/>
</dbReference>
<reference evidence="2 3" key="1">
    <citation type="journal article" date="2021" name="Int. J. Syst. Evol. Microbiol.">
        <title>Reticulibacter mediterranei gen. nov., sp. nov., within the new family Reticulibacteraceae fam. nov., and Ktedonospora formicarum gen. nov., sp. nov., Ktedonobacter robiniae sp. nov., Dictyobacter formicarum sp. nov. and Dictyobacter arantiisoli sp. nov., belonging to the class Ktedonobacteria.</title>
        <authorList>
            <person name="Yabe S."/>
            <person name="Zheng Y."/>
            <person name="Wang C.M."/>
            <person name="Sakai Y."/>
            <person name="Abe K."/>
            <person name="Yokota A."/>
            <person name="Donadio S."/>
            <person name="Cavaletti L."/>
            <person name="Monciardini P."/>
        </authorList>
    </citation>
    <scope>NUCLEOTIDE SEQUENCE [LARGE SCALE GENOMIC DNA]</scope>
    <source>
        <strain evidence="2 3">SOSP1-30</strain>
    </source>
</reference>
<dbReference type="SMART" id="SM00507">
    <property type="entry name" value="HNHc"/>
    <property type="match status" value="1"/>
</dbReference>
<dbReference type="PANTHER" id="PTHR33877">
    <property type="entry name" value="SLL1193 PROTEIN"/>
    <property type="match status" value="1"/>
</dbReference>
<dbReference type="RefSeq" id="WP_201370594.1">
    <property type="nucleotide sequence ID" value="NZ_BNJG01000001.1"/>
</dbReference>
<dbReference type="Gene3D" id="1.10.30.50">
    <property type="match status" value="1"/>
</dbReference>
<sequence length="454" mass="51052">MSNACVIDSDYKPLNPVHPARARLLLRQGKASVYRIYPFTIILKRVIEQPEVQPLRLKLDPGSKTTGIALVNDATGKVVFAAELAHRGQAIKASLDRRRVVRRSRRQHKTRYRKPRFLNRRRKPGWLPPSLESRLATILTWVVRLCRYAPIAALSMELVKFDVQWIENPGISGIEYQQGILQDYEIREYLLEKWERTCAYCGTRGVPLQIEHIQAQAKDGTNRESNLTLACEPCNRAKGTQDIRVFLAKKPEVLKRILAQVKRPLKDASAVNATRWALYERLKATGMPVECGSGGLTKYNRTKRGLPKTHWLDAACVGQSTPEILAYKETVPLLITATGHGSRQMCRMSRHGFPRTGPKQAKRVRGFQTGDMVKAIVTSGTKRGTYVGKVAVRNNGYFDLSTPKGTIQGIAARFCRTVHRCDGYQYQQGRVLPSLPRKEGLLPLLAHAQGSPQA</sequence>
<evidence type="ECO:0000313" key="2">
    <source>
        <dbReference type="EMBL" id="GHO53814.1"/>
    </source>
</evidence>